<dbReference type="Proteomes" id="UP000075221">
    <property type="component" value="Chromosome"/>
</dbReference>
<dbReference type="AlphaFoldDB" id="A0AAC8YHE8"/>
<name>A0AAC8YHE8_9ACTN</name>
<feature type="transmembrane region" description="Helical" evidence="2">
    <location>
        <begin position="116"/>
        <end position="139"/>
    </location>
</feature>
<evidence type="ECO:0000256" key="2">
    <source>
        <dbReference type="SAM" id="Phobius"/>
    </source>
</evidence>
<keyword evidence="6" id="KW-1185">Reference proteome</keyword>
<dbReference type="Proteomes" id="UP000178666">
    <property type="component" value="Chromosome"/>
</dbReference>
<reference evidence="3 5" key="2">
    <citation type="submission" date="2016-02" db="EMBL/GenBank/DDBJ databases">
        <title>Complete Genome Sequence of Propionibacterium acidipropionici ATCC 55737.</title>
        <authorList>
            <person name="Luna Flores C.H."/>
            <person name="Nielsen L.K."/>
            <person name="Marcellin E."/>
        </authorList>
    </citation>
    <scope>NUCLEOTIDE SEQUENCE [LARGE SCALE GENOMIC DNA]</scope>
    <source>
        <strain evidence="3 5">ATCC 55737</strain>
    </source>
</reference>
<evidence type="ECO:0000256" key="1">
    <source>
        <dbReference type="SAM" id="MobiDB-lite"/>
    </source>
</evidence>
<reference evidence="4 6" key="1">
    <citation type="journal article" date="2016" name="Plant Dis.">
        <title>Improved production of propionic acid using genome shuffling.</title>
        <authorList>
            <person name="Luna-Flores C.H."/>
            <person name="Palfreyman R.W."/>
            <person name="Kromer J.O."/>
            <person name="Nielsen L.K."/>
            <person name="Marcellin E."/>
        </authorList>
    </citation>
    <scope>NUCLEOTIDE SEQUENCE [LARGE SCALE GENOMIC DNA]</scope>
    <source>
        <strain evidence="4 6">F3E8</strain>
    </source>
</reference>
<dbReference type="EMBL" id="CP015970">
    <property type="protein sequence ID" value="AOZ45465.1"/>
    <property type="molecule type" value="Genomic_DNA"/>
</dbReference>
<feature type="transmembrane region" description="Helical" evidence="2">
    <location>
        <begin position="75"/>
        <end position="96"/>
    </location>
</feature>
<proteinExistence type="predicted"/>
<keyword evidence="2" id="KW-1133">Transmembrane helix</keyword>
<protein>
    <submittedName>
        <fullName evidence="3">Uncharacterized protein</fullName>
    </submittedName>
</protein>
<feature type="compositionally biased region" description="Low complexity" evidence="1">
    <location>
        <begin position="168"/>
        <end position="198"/>
    </location>
</feature>
<dbReference type="EMBL" id="CP014352">
    <property type="protein sequence ID" value="AMS06678.1"/>
    <property type="molecule type" value="Genomic_DNA"/>
</dbReference>
<gene>
    <name evidence="4" type="ORF">A8L58_00670</name>
    <name evidence="3" type="ORF">AXH35_15735</name>
</gene>
<feature type="region of interest" description="Disordered" evidence="1">
    <location>
        <begin position="149"/>
        <end position="198"/>
    </location>
</feature>
<keyword evidence="2" id="KW-0812">Transmembrane</keyword>
<evidence type="ECO:0000313" key="3">
    <source>
        <dbReference type="EMBL" id="AMS06678.1"/>
    </source>
</evidence>
<evidence type="ECO:0000313" key="4">
    <source>
        <dbReference type="EMBL" id="AOZ45465.1"/>
    </source>
</evidence>
<accession>A0AAC8YHE8</accession>
<organism evidence="3 5">
    <name type="scientific">Acidipropionibacterium acidipropionici</name>
    <dbReference type="NCBI Taxonomy" id="1748"/>
    <lineage>
        <taxon>Bacteria</taxon>
        <taxon>Bacillati</taxon>
        <taxon>Actinomycetota</taxon>
        <taxon>Actinomycetes</taxon>
        <taxon>Propionibacteriales</taxon>
        <taxon>Propionibacteriaceae</taxon>
        <taxon>Acidipropionibacterium</taxon>
    </lineage>
</organism>
<sequence length="198" mass="21119">MMMIPAWVSVTYSISSTQITTNAHGLGWISTTPSSESPISPGAWNFRVVATLLVILAIVVLGSIGLVLDRLLPSWWDLATLIVSGVLGILMIWGVVQAAQFAGNRDETSGTVQASTAAGVWLFLVTVLITLGGAVWQFILDRRAAAPARPGPQWTGAPGYPQGPGPQQPGYQQGPPPQQWNQPGTPQQGWNNPNQWGQ</sequence>
<evidence type="ECO:0000313" key="6">
    <source>
        <dbReference type="Proteomes" id="UP000178666"/>
    </source>
</evidence>
<keyword evidence="2" id="KW-0472">Membrane</keyword>
<feature type="transmembrane region" description="Helical" evidence="2">
    <location>
        <begin position="49"/>
        <end position="68"/>
    </location>
</feature>
<evidence type="ECO:0000313" key="5">
    <source>
        <dbReference type="Proteomes" id="UP000075221"/>
    </source>
</evidence>